<dbReference type="PANTHER" id="PTHR30503:SF3">
    <property type="entry name" value="INNER MEMBRANE PROTEIN YEDI"/>
    <property type="match status" value="1"/>
</dbReference>
<evidence type="ECO:0000313" key="2">
    <source>
        <dbReference type="EMBL" id="EKE73186.1"/>
    </source>
</evidence>
<sequence length="325" mass="33784">MSGLLALLDDVAGIAKVAAASVDDVAGQAAKASAKAAGAVIDDAAVTPKYVHGFAAARELPIVGKIALGSIRNKLLILLPLALLLSAFAPWMVTPLLMLGGSYLCFEGAEKVYHLFKPHAPHADGQPAEQGDPAHLEATKVAGAVKTDFILSAEIMTIILAALDPSASLVFRAFTLGLAGVIITVVVYGSVALIVKADDVGLWLARVGRLSVTRALGRGIVKFMPILMTLLMIIGTAAMIWVGGSIVIHGLSELGQPHPYEDIHHIAELAAHAFVGASGFIAWVVTAFFDGILGLIYGLILIPIVARIINPLIRLVTGKKAGAAH</sequence>
<dbReference type="InterPro" id="IPR008526">
    <property type="entry name" value="YedI"/>
</dbReference>
<dbReference type="PATRIC" id="fig|1208323.3.peg.815"/>
<keyword evidence="3" id="KW-1185">Reference proteome</keyword>
<accession>K2ISI6</accession>
<dbReference type="PIRSF" id="PIRSF016660">
    <property type="entry name" value="YedI"/>
    <property type="match status" value="1"/>
</dbReference>
<organism evidence="2 3">
    <name type="scientific">Celeribacter baekdonensis B30</name>
    <dbReference type="NCBI Taxonomy" id="1208323"/>
    <lineage>
        <taxon>Bacteria</taxon>
        <taxon>Pseudomonadati</taxon>
        <taxon>Pseudomonadota</taxon>
        <taxon>Alphaproteobacteria</taxon>
        <taxon>Rhodobacterales</taxon>
        <taxon>Roseobacteraceae</taxon>
        <taxon>Celeribacter</taxon>
    </lineage>
</organism>
<dbReference type="EMBL" id="AMRK01000002">
    <property type="protein sequence ID" value="EKE73186.1"/>
    <property type="molecule type" value="Genomic_DNA"/>
</dbReference>
<feature type="transmembrane region" description="Helical" evidence="1">
    <location>
        <begin position="75"/>
        <end position="93"/>
    </location>
</feature>
<dbReference type="PANTHER" id="PTHR30503">
    <property type="entry name" value="INNER MEMBRANE PROTEIN YEDI"/>
    <property type="match status" value="1"/>
</dbReference>
<evidence type="ECO:0000313" key="3">
    <source>
        <dbReference type="Proteomes" id="UP000006762"/>
    </source>
</evidence>
<protein>
    <recommendedName>
        <fullName evidence="4">ABC transporter</fullName>
    </recommendedName>
</protein>
<keyword evidence="1" id="KW-1133">Transmembrane helix</keyword>
<name>K2ISI6_9RHOB</name>
<reference evidence="2 3" key="1">
    <citation type="submission" date="2012-09" db="EMBL/GenBank/DDBJ databases">
        <title>Celeribacter baekdonensis B30 Genome Sequencing.</title>
        <authorList>
            <person name="Wang W."/>
        </authorList>
    </citation>
    <scope>NUCLEOTIDE SEQUENCE [LARGE SCALE GENOMIC DNA]</scope>
    <source>
        <strain evidence="2 3">B30</strain>
    </source>
</reference>
<dbReference type="Proteomes" id="UP000006762">
    <property type="component" value="Unassembled WGS sequence"/>
</dbReference>
<dbReference type="AlphaFoldDB" id="K2ISI6"/>
<dbReference type="RefSeq" id="WP_009570723.1">
    <property type="nucleotide sequence ID" value="NZ_AMRK01000002.1"/>
</dbReference>
<dbReference type="STRING" id="1208323.B30_03967"/>
<dbReference type="Pfam" id="PF05661">
    <property type="entry name" value="DUF808"/>
    <property type="match status" value="1"/>
</dbReference>
<proteinExistence type="predicted"/>
<dbReference type="eggNOG" id="COG2354">
    <property type="taxonomic scope" value="Bacteria"/>
</dbReference>
<gene>
    <name evidence="2" type="ORF">B30_03967</name>
</gene>
<comment type="caution">
    <text evidence="2">The sequence shown here is derived from an EMBL/GenBank/DDBJ whole genome shotgun (WGS) entry which is preliminary data.</text>
</comment>
<dbReference type="OrthoDB" id="9814178at2"/>
<evidence type="ECO:0008006" key="4">
    <source>
        <dbReference type="Google" id="ProtNLM"/>
    </source>
</evidence>
<evidence type="ECO:0000256" key="1">
    <source>
        <dbReference type="SAM" id="Phobius"/>
    </source>
</evidence>
<keyword evidence="1" id="KW-0812">Transmembrane</keyword>
<feature type="transmembrane region" description="Helical" evidence="1">
    <location>
        <begin position="226"/>
        <end position="248"/>
    </location>
</feature>
<keyword evidence="1" id="KW-0472">Membrane</keyword>
<dbReference type="GO" id="GO:0005886">
    <property type="term" value="C:plasma membrane"/>
    <property type="evidence" value="ECO:0007669"/>
    <property type="project" value="TreeGrafter"/>
</dbReference>
<feature type="transmembrane region" description="Helical" evidence="1">
    <location>
        <begin position="174"/>
        <end position="195"/>
    </location>
</feature>